<dbReference type="Pfam" id="PF14031">
    <property type="entry name" value="D-ser_dehydrat"/>
    <property type="match status" value="1"/>
</dbReference>
<dbReference type="AlphaFoldDB" id="X0VKW3"/>
<evidence type="ECO:0000256" key="1">
    <source>
        <dbReference type="ARBA" id="ARBA00005323"/>
    </source>
</evidence>
<evidence type="ECO:0000313" key="4">
    <source>
        <dbReference type="EMBL" id="GAG01196.1"/>
    </source>
</evidence>
<reference evidence="4" key="1">
    <citation type="journal article" date="2014" name="Front. Microbiol.">
        <title>High frequency of phylogenetically diverse reductive dehalogenase-homologous genes in deep subseafloor sedimentary metagenomes.</title>
        <authorList>
            <person name="Kawai M."/>
            <person name="Futagami T."/>
            <person name="Toyoda A."/>
            <person name="Takaki Y."/>
            <person name="Nishi S."/>
            <person name="Hori S."/>
            <person name="Arai W."/>
            <person name="Tsubouchi T."/>
            <person name="Morono Y."/>
            <person name="Uchiyama I."/>
            <person name="Ito T."/>
            <person name="Fujiyama A."/>
            <person name="Inagaki F."/>
            <person name="Takami H."/>
        </authorList>
    </citation>
    <scope>NUCLEOTIDE SEQUENCE</scope>
    <source>
        <strain evidence="4">Expedition CK06-06</strain>
    </source>
</reference>
<dbReference type="Gene3D" id="3.20.20.10">
    <property type="entry name" value="Alanine racemase"/>
    <property type="match status" value="1"/>
</dbReference>
<dbReference type="InterPro" id="IPR029066">
    <property type="entry name" value="PLP-binding_barrel"/>
</dbReference>
<gene>
    <name evidence="4" type="ORF">S01H1_39808</name>
</gene>
<dbReference type="InterPro" id="IPR001608">
    <property type="entry name" value="Ala_racemase_N"/>
</dbReference>
<proteinExistence type="inferred from homology"/>
<feature type="domain" description="D-serine dehydratase-like" evidence="3">
    <location>
        <begin position="129"/>
        <end position="216"/>
    </location>
</feature>
<dbReference type="InterPro" id="IPR026956">
    <property type="entry name" value="D-ser_dehydrat-like_dom"/>
</dbReference>
<dbReference type="InterPro" id="IPR051466">
    <property type="entry name" value="D-amino_acid_metab_enzyme"/>
</dbReference>
<dbReference type="InterPro" id="IPR042208">
    <property type="entry name" value="D-ser_dehydrat-like_sf"/>
</dbReference>
<dbReference type="GO" id="GO:0008721">
    <property type="term" value="F:D-serine ammonia-lyase activity"/>
    <property type="evidence" value="ECO:0007669"/>
    <property type="project" value="TreeGrafter"/>
</dbReference>
<comment type="caution">
    <text evidence="4">The sequence shown here is derived from an EMBL/GenBank/DDBJ whole genome shotgun (WGS) entry which is preliminary data.</text>
</comment>
<evidence type="ECO:0000256" key="2">
    <source>
        <dbReference type="ARBA" id="ARBA00023239"/>
    </source>
</evidence>
<organism evidence="4">
    <name type="scientific">marine sediment metagenome</name>
    <dbReference type="NCBI Taxonomy" id="412755"/>
    <lineage>
        <taxon>unclassified sequences</taxon>
        <taxon>metagenomes</taxon>
        <taxon>ecological metagenomes</taxon>
    </lineage>
</organism>
<dbReference type="SMART" id="SM01119">
    <property type="entry name" value="D-ser_dehydrat"/>
    <property type="match status" value="1"/>
</dbReference>
<protein>
    <recommendedName>
        <fullName evidence="3">D-serine dehydratase-like domain-containing protein</fullName>
    </recommendedName>
</protein>
<dbReference type="EMBL" id="BARS01025160">
    <property type="protein sequence ID" value="GAG01196.1"/>
    <property type="molecule type" value="Genomic_DNA"/>
</dbReference>
<dbReference type="Gene3D" id="2.40.37.20">
    <property type="entry name" value="D-serine dehydratase-like domain"/>
    <property type="match status" value="1"/>
</dbReference>
<dbReference type="PANTHER" id="PTHR28004">
    <property type="entry name" value="ZGC:162816-RELATED"/>
    <property type="match status" value="1"/>
</dbReference>
<dbReference type="SUPFAM" id="SSF51419">
    <property type="entry name" value="PLP-binding barrel"/>
    <property type="match status" value="1"/>
</dbReference>
<sequence length="233" mass="25397">PFDLGVLVEVDVGMERCGVPPGEALVELCRFVDDSSSLVFRGLMGYEGHAVFLEDREERKAVATKAMERLQEARHLVEEAGLEVEIMSAGGTGTYDVTGQWPGVTEVQAGSYVVTDARYRRVCPEFRPALTVLSTVISCPRKGVAVTDAGLKSITSEFGLPEVAAPEGVTVKHLAEEHAILTLDGDVELEVGQKIALLPSHSCTTINLHSEFVVVEHSRERTRWPIEARGKVR</sequence>
<dbReference type="GO" id="GO:0036088">
    <property type="term" value="P:D-serine catabolic process"/>
    <property type="evidence" value="ECO:0007669"/>
    <property type="project" value="TreeGrafter"/>
</dbReference>
<evidence type="ECO:0000259" key="3">
    <source>
        <dbReference type="SMART" id="SM01119"/>
    </source>
</evidence>
<dbReference type="Pfam" id="PF01168">
    <property type="entry name" value="Ala_racemase_N"/>
    <property type="match status" value="1"/>
</dbReference>
<name>X0VKW3_9ZZZZ</name>
<accession>X0VKW3</accession>
<dbReference type="PANTHER" id="PTHR28004:SF2">
    <property type="entry name" value="D-SERINE DEHYDRATASE"/>
    <property type="match status" value="1"/>
</dbReference>
<keyword evidence="2" id="KW-0456">Lyase</keyword>
<comment type="similarity">
    <text evidence="1">Belongs to the DSD1 family.</text>
</comment>
<feature type="non-terminal residue" evidence="4">
    <location>
        <position position="1"/>
    </location>
</feature>